<organism evidence="1">
    <name type="scientific">uncultured Caudovirales phage</name>
    <dbReference type="NCBI Taxonomy" id="2100421"/>
    <lineage>
        <taxon>Viruses</taxon>
        <taxon>Duplodnaviria</taxon>
        <taxon>Heunggongvirae</taxon>
        <taxon>Uroviricota</taxon>
        <taxon>Caudoviricetes</taxon>
        <taxon>Peduoviridae</taxon>
        <taxon>Maltschvirus</taxon>
        <taxon>Maltschvirus maltsch</taxon>
    </lineage>
</organism>
<evidence type="ECO:0000313" key="1">
    <source>
        <dbReference type="EMBL" id="CAB4189848.1"/>
    </source>
</evidence>
<accession>A0A6J5R809</accession>
<gene>
    <name evidence="1" type="ORF">UFOVP1193_19</name>
</gene>
<sequence length="82" mass="9451">MTKAIVRVGYKDYVMTLPQAIQFSEMLGNIERYESKYNSGSDNKTSSYTYHVYEEEEEPITEINLITDHHYRVAKAAGKPAK</sequence>
<reference evidence="1" key="1">
    <citation type="submission" date="2020-05" db="EMBL/GenBank/DDBJ databases">
        <authorList>
            <person name="Chiriac C."/>
            <person name="Salcher M."/>
            <person name="Ghai R."/>
            <person name="Kavagutti S V."/>
        </authorList>
    </citation>
    <scope>NUCLEOTIDE SEQUENCE</scope>
</reference>
<protein>
    <submittedName>
        <fullName evidence="1">Uncharacterized protein</fullName>
    </submittedName>
</protein>
<name>A0A6J5R809_9CAUD</name>
<dbReference type="EMBL" id="LR797156">
    <property type="protein sequence ID" value="CAB4189848.1"/>
    <property type="molecule type" value="Genomic_DNA"/>
</dbReference>
<proteinExistence type="predicted"/>